<dbReference type="InterPro" id="IPR029277">
    <property type="entry name" value="SVWC_dom"/>
</dbReference>
<evidence type="ECO:0000256" key="3">
    <source>
        <dbReference type="SAM" id="SignalP"/>
    </source>
</evidence>
<gene>
    <name evidence="5" type="ORF">R5R35_008377</name>
</gene>
<dbReference type="GO" id="GO:0005576">
    <property type="term" value="C:extracellular region"/>
    <property type="evidence" value="ECO:0007669"/>
    <property type="project" value="UniProtKB-SubCell"/>
</dbReference>
<dbReference type="Pfam" id="PF15430">
    <property type="entry name" value="SVWC"/>
    <property type="match status" value="1"/>
</dbReference>
<dbReference type="Proteomes" id="UP001378592">
    <property type="component" value="Unassembled WGS sequence"/>
</dbReference>
<organism evidence="5 6">
    <name type="scientific">Gryllus longicercus</name>
    <dbReference type="NCBI Taxonomy" id="2509291"/>
    <lineage>
        <taxon>Eukaryota</taxon>
        <taxon>Metazoa</taxon>
        <taxon>Ecdysozoa</taxon>
        <taxon>Arthropoda</taxon>
        <taxon>Hexapoda</taxon>
        <taxon>Insecta</taxon>
        <taxon>Pterygota</taxon>
        <taxon>Neoptera</taxon>
        <taxon>Polyneoptera</taxon>
        <taxon>Orthoptera</taxon>
        <taxon>Ensifera</taxon>
        <taxon>Gryllidea</taxon>
        <taxon>Grylloidea</taxon>
        <taxon>Gryllidae</taxon>
        <taxon>Gryllinae</taxon>
        <taxon>Gryllus</taxon>
    </lineage>
</organism>
<evidence type="ECO:0000256" key="1">
    <source>
        <dbReference type="ARBA" id="ARBA00004613"/>
    </source>
</evidence>
<comment type="caution">
    <text evidence="5">The sequence shown here is derived from an EMBL/GenBank/DDBJ whole genome shotgun (WGS) entry which is preliminary data.</text>
</comment>
<comment type="subcellular location">
    <subcellularLocation>
        <location evidence="1">Secreted</location>
    </subcellularLocation>
</comment>
<reference evidence="5 6" key="1">
    <citation type="submission" date="2024-03" db="EMBL/GenBank/DDBJ databases">
        <title>The genome assembly and annotation of the cricket Gryllus longicercus Weissman &amp; Gray.</title>
        <authorList>
            <person name="Szrajer S."/>
            <person name="Gray D."/>
            <person name="Ylla G."/>
        </authorList>
    </citation>
    <scope>NUCLEOTIDE SEQUENCE [LARGE SCALE GENOMIC DNA]</scope>
    <source>
        <strain evidence="5">DAG 2021-001</strain>
        <tissue evidence="5">Whole body minus gut</tissue>
    </source>
</reference>
<keyword evidence="2" id="KW-0964">Secreted</keyword>
<dbReference type="AlphaFoldDB" id="A0AAN9Z7G5"/>
<name>A0AAN9Z7G5_9ORTH</name>
<protein>
    <recommendedName>
        <fullName evidence="4">Single domain-containing protein</fullName>
    </recommendedName>
</protein>
<evidence type="ECO:0000313" key="6">
    <source>
        <dbReference type="Proteomes" id="UP001378592"/>
    </source>
</evidence>
<keyword evidence="3" id="KW-0732">Signal</keyword>
<accession>A0AAN9Z7G5</accession>
<evidence type="ECO:0000256" key="2">
    <source>
        <dbReference type="ARBA" id="ARBA00022525"/>
    </source>
</evidence>
<keyword evidence="6" id="KW-1185">Reference proteome</keyword>
<dbReference type="EMBL" id="JAZDUA010000125">
    <property type="protein sequence ID" value="KAK7867181.1"/>
    <property type="molecule type" value="Genomic_DNA"/>
</dbReference>
<proteinExistence type="predicted"/>
<feature type="chain" id="PRO_5042939814" description="Single domain-containing protein" evidence="3">
    <location>
        <begin position="25"/>
        <end position="111"/>
    </location>
</feature>
<sequence length="111" mass="11299">MAPSGPRALLRLAALALALAVALAAALAASEAQLETAPPGSCVLENGTLPEGASAPDPGGACVLLLCSRDRAGNLALNVLTCSNIPLQSDIERESNIYPLCCPYPDIEKSE</sequence>
<feature type="signal peptide" evidence="3">
    <location>
        <begin position="1"/>
        <end position="24"/>
    </location>
</feature>
<feature type="domain" description="Single" evidence="4">
    <location>
        <begin position="42"/>
        <end position="104"/>
    </location>
</feature>
<evidence type="ECO:0000313" key="5">
    <source>
        <dbReference type="EMBL" id="KAK7867181.1"/>
    </source>
</evidence>
<evidence type="ECO:0000259" key="4">
    <source>
        <dbReference type="Pfam" id="PF15430"/>
    </source>
</evidence>